<keyword evidence="1" id="KW-0812">Transmembrane</keyword>
<sequence>MEAKPKLNVKKTKKRGEKQNIWKKKGPFQWRSSSYQVTQWRGEERWMAEHFVAFNTEEALLESHKQRVAQHQASILLSLLMMLLLLLLASSLFGRGSPYPSRDADTCRLDGGRKARMKQTKDKTVLVFA</sequence>
<organism evidence="2 3">
    <name type="scientific">Trichophyton equinum (strain ATCC MYA-4606 / CBS 127.97)</name>
    <name type="common">Horse ringworm fungus</name>
    <dbReference type="NCBI Taxonomy" id="559882"/>
    <lineage>
        <taxon>Eukaryota</taxon>
        <taxon>Fungi</taxon>
        <taxon>Dikarya</taxon>
        <taxon>Ascomycota</taxon>
        <taxon>Pezizomycotina</taxon>
        <taxon>Eurotiomycetes</taxon>
        <taxon>Eurotiomycetidae</taxon>
        <taxon>Onygenales</taxon>
        <taxon>Arthrodermataceae</taxon>
        <taxon>Trichophyton</taxon>
    </lineage>
</organism>
<name>F2PXG7_TRIEC</name>
<evidence type="ECO:0000313" key="3">
    <source>
        <dbReference type="Proteomes" id="UP000009169"/>
    </source>
</evidence>
<dbReference type="AlphaFoldDB" id="F2PXG7"/>
<feature type="transmembrane region" description="Helical" evidence="1">
    <location>
        <begin position="73"/>
        <end position="93"/>
    </location>
</feature>
<gene>
    <name evidence="2" type="ORF">TEQG_05583</name>
</gene>
<dbReference type="HOGENOM" id="CLU_1950327_0_0_1"/>
<keyword evidence="3" id="KW-1185">Reference proteome</keyword>
<keyword evidence="1" id="KW-0472">Membrane</keyword>
<dbReference type="EMBL" id="DS995749">
    <property type="protein sequence ID" value="EGE06585.1"/>
    <property type="molecule type" value="Genomic_DNA"/>
</dbReference>
<evidence type="ECO:0000313" key="2">
    <source>
        <dbReference type="EMBL" id="EGE06585.1"/>
    </source>
</evidence>
<dbReference type="Proteomes" id="UP000009169">
    <property type="component" value="Unassembled WGS sequence"/>
</dbReference>
<accession>F2PXG7</accession>
<evidence type="ECO:0000256" key="1">
    <source>
        <dbReference type="SAM" id="Phobius"/>
    </source>
</evidence>
<protein>
    <submittedName>
        <fullName evidence="2">Uncharacterized protein</fullName>
    </submittedName>
</protein>
<proteinExistence type="predicted"/>
<dbReference type="VEuPathDB" id="FungiDB:TEQG_05583"/>
<reference evidence="3" key="1">
    <citation type="journal article" date="2012" name="MBio">
        <title>Comparative genome analysis of Trichophyton rubrum and related dermatophytes reveals candidate genes involved in infection.</title>
        <authorList>
            <person name="Martinez D.A."/>
            <person name="Oliver B.G."/>
            <person name="Graeser Y."/>
            <person name="Goldberg J.M."/>
            <person name="Li W."/>
            <person name="Martinez-Rossi N.M."/>
            <person name="Monod M."/>
            <person name="Shelest E."/>
            <person name="Barton R.C."/>
            <person name="Birch E."/>
            <person name="Brakhage A.A."/>
            <person name="Chen Z."/>
            <person name="Gurr S.J."/>
            <person name="Heiman D."/>
            <person name="Heitman J."/>
            <person name="Kosti I."/>
            <person name="Rossi A."/>
            <person name="Saif S."/>
            <person name="Samalova M."/>
            <person name="Saunders C.W."/>
            <person name="Shea T."/>
            <person name="Summerbell R.C."/>
            <person name="Xu J."/>
            <person name="Young S."/>
            <person name="Zeng Q."/>
            <person name="Birren B.W."/>
            <person name="Cuomo C.A."/>
            <person name="White T.C."/>
        </authorList>
    </citation>
    <scope>NUCLEOTIDE SEQUENCE [LARGE SCALE GENOMIC DNA]</scope>
    <source>
        <strain evidence="3">ATCC MYA-4606 / CBS 127.97</strain>
    </source>
</reference>
<keyword evidence="1" id="KW-1133">Transmembrane helix</keyword>